<dbReference type="EMBL" id="CAAHFG010000003">
    <property type="protein sequence ID" value="VGO15841.1"/>
    <property type="molecule type" value="Genomic_DNA"/>
</dbReference>
<dbReference type="AlphaFoldDB" id="A0A6C2U8L0"/>
<protein>
    <submittedName>
        <fullName evidence="1">Uncharacterized protein</fullName>
    </submittedName>
</protein>
<evidence type="ECO:0000313" key="1">
    <source>
        <dbReference type="EMBL" id="VGO15841.1"/>
    </source>
</evidence>
<accession>A0A6C2U8L0</accession>
<evidence type="ECO:0000313" key="2">
    <source>
        <dbReference type="Proteomes" id="UP000366872"/>
    </source>
</evidence>
<proteinExistence type="predicted"/>
<sequence>MRVLFMALLLIVVQGCVTTEESYEASRDLGYTQEVERELKTEEDWERWRKQQRRNKNAIIVIE</sequence>
<dbReference type="RefSeq" id="WP_136081408.1">
    <property type="nucleotide sequence ID" value="NZ_CAAHFG010000003.1"/>
</dbReference>
<organism evidence="1 2">
    <name type="scientific">Pontiella desulfatans</name>
    <dbReference type="NCBI Taxonomy" id="2750659"/>
    <lineage>
        <taxon>Bacteria</taxon>
        <taxon>Pseudomonadati</taxon>
        <taxon>Kiritimatiellota</taxon>
        <taxon>Kiritimatiellia</taxon>
        <taxon>Kiritimatiellales</taxon>
        <taxon>Pontiellaceae</taxon>
        <taxon>Pontiella</taxon>
    </lineage>
</organism>
<keyword evidence="2" id="KW-1185">Reference proteome</keyword>
<dbReference type="Proteomes" id="UP000366872">
    <property type="component" value="Unassembled WGS sequence"/>
</dbReference>
<dbReference type="PROSITE" id="PS51257">
    <property type="entry name" value="PROKAR_LIPOPROTEIN"/>
    <property type="match status" value="1"/>
</dbReference>
<name>A0A6C2U8L0_PONDE</name>
<reference evidence="1 2" key="1">
    <citation type="submission" date="2019-04" db="EMBL/GenBank/DDBJ databases">
        <authorList>
            <person name="Van Vliet M D."/>
        </authorList>
    </citation>
    <scope>NUCLEOTIDE SEQUENCE [LARGE SCALE GENOMIC DNA]</scope>
    <source>
        <strain evidence="1 2">F1</strain>
    </source>
</reference>
<gene>
    <name evidence="1" type="ORF">PDESU_04428</name>
</gene>